<dbReference type="AlphaFoldDB" id="A0A8C6H2Y3"/>
<feature type="signal peptide" evidence="1">
    <location>
        <begin position="1"/>
        <end position="30"/>
    </location>
</feature>
<sequence>MRPPVPSAPLALWVLGCFSLLLWLWALCTACHRKRAQRQQTGLQDSLVPVEMPLLRQTHLCSLSKSDTRLHELHRGPRSSIDGRPIL</sequence>
<proteinExistence type="predicted"/>
<dbReference type="PANTHER" id="PTHR47740">
    <property type="entry name" value="LCK-INTERACTING TRANSMEMBRANE ADAPTER 1, LIME1"/>
    <property type="match status" value="1"/>
</dbReference>
<name>A0A8C6H2Y3_MUSSI</name>
<evidence type="ECO:0000256" key="1">
    <source>
        <dbReference type="SAM" id="SignalP"/>
    </source>
</evidence>
<dbReference type="PROSITE" id="PS51257">
    <property type="entry name" value="PROKAR_LIPOPROTEIN"/>
    <property type="match status" value="1"/>
</dbReference>
<keyword evidence="1" id="KW-0732">Signal</keyword>
<feature type="chain" id="PRO_5034327031" evidence="1">
    <location>
        <begin position="31"/>
        <end position="87"/>
    </location>
</feature>
<dbReference type="Pfam" id="PF15332">
    <property type="entry name" value="LIME1"/>
    <property type="match status" value="1"/>
</dbReference>
<dbReference type="PANTHER" id="PTHR47740:SF1">
    <property type="entry name" value="LCK-INTERACTING TRANSMEMBRANE ADAPTER 1"/>
    <property type="match status" value="1"/>
</dbReference>
<dbReference type="GO" id="GO:0019901">
    <property type="term" value="F:protein kinase binding"/>
    <property type="evidence" value="ECO:0007669"/>
    <property type="project" value="TreeGrafter"/>
</dbReference>
<dbReference type="GO" id="GO:0050853">
    <property type="term" value="P:B cell receptor signaling pathway"/>
    <property type="evidence" value="ECO:0007669"/>
    <property type="project" value="InterPro"/>
</dbReference>
<accession>A0A8C6H2Y3</accession>
<protein>
    <submittedName>
        <fullName evidence="2">Lck interacting transmembrane adaptor 1</fullName>
    </submittedName>
</protein>
<dbReference type="GO" id="GO:0050852">
    <property type="term" value="P:T cell receptor signaling pathway"/>
    <property type="evidence" value="ECO:0007669"/>
    <property type="project" value="InterPro"/>
</dbReference>
<evidence type="ECO:0000313" key="2">
    <source>
        <dbReference type="Ensembl" id="ENSMSIP00000014844.1"/>
    </source>
</evidence>
<dbReference type="SMR" id="A0A8C6H2Y3"/>
<organism evidence="2 3">
    <name type="scientific">Mus spicilegus</name>
    <name type="common">Mound-building mouse</name>
    <dbReference type="NCBI Taxonomy" id="10103"/>
    <lineage>
        <taxon>Eukaryota</taxon>
        <taxon>Metazoa</taxon>
        <taxon>Chordata</taxon>
        <taxon>Craniata</taxon>
        <taxon>Vertebrata</taxon>
        <taxon>Euteleostomi</taxon>
        <taxon>Mammalia</taxon>
        <taxon>Eutheria</taxon>
        <taxon>Euarchontoglires</taxon>
        <taxon>Glires</taxon>
        <taxon>Rodentia</taxon>
        <taxon>Myomorpha</taxon>
        <taxon>Muroidea</taxon>
        <taxon>Muridae</taxon>
        <taxon>Murinae</taxon>
        <taxon>Mus</taxon>
        <taxon>Mus</taxon>
    </lineage>
</organism>
<dbReference type="Ensembl" id="ENSMSIT00000018860.1">
    <property type="protein sequence ID" value="ENSMSIP00000014844.1"/>
    <property type="gene ID" value="ENSMSIG00000012757.1"/>
</dbReference>
<dbReference type="GO" id="GO:0019815">
    <property type="term" value="C:B cell receptor complex"/>
    <property type="evidence" value="ECO:0007669"/>
    <property type="project" value="TreeGrafter"/>
</dbReference>
<dbReference type="Proteomes" id="UP000694415">
    <property type="component" value="Unplaced"/>
</dbReference>
<evidence type="ECO:0000313" key="3">
    <source>
        <dbReference type="Proteomes" id="UP000694415"/>
    </source>
</evidence>
<reference evidence="2" key="1">
    <citation type="submission" date="2025-08" db="UniProtKB">
        <authorList>
            <consortium name="Ensembl"/>
        </authorList>
    </citation>
    <scope>IDENTIFICATION</scope>
</reference>
<dbReference type="InterPro" id="IPR026072">
    <property type="entry name" value="Lime1"/>
</dbReference>
<keyword evidence="3" id="KW-1185">Reference proteome</keyword>
<dbReference type="GeneTree" id="ENSGT00510000050080"/>
<reference evidence="2" key="2">
    <citation type="submission" date="2025-09" db="UniProtKB">
        <authorList>
            <consortium name="Ensembl"/>
        </authorList>
    </citation>
    <scope>IDENTIFICATION</scope>
</reference>